<proteinExistence type="predicted"/>
<organism evidence="3 4">
    <name type="scientific">Saccharothrix coeruleofusca</name>
    <dbReference type="NCBI Taxonomy" id="33919"/>
    <lineage>
        <taxon>Bacteria</taxon>
        <taxon>Bacillati</taxon>
        <taxon>Actinomycetota</taxon>
        <taxon>Actinomycetes</taxon>
        <taxon>Pseudonocardiales</taxon>
        <taxon>Pseudonocardiaceae</taxon>
        <taxon>Saccharothrix</taxon>
    </lineage>
</organism>
<keyword evidence="2" id="KW-0472">Membrane</keyword>
<name>A0A918EFB6_9PSEU</name>
<accession>A0A918EFB6</accession>
<dbReference type="RefSeq" id="WP_189224370.1">
    <property type="nucleotide sequence ID" value="NZ_BMRG01000006.1"/>
</dbReference>
<keyword evidence="4" id="KW-1185">Reference proteome</keyword>
<sequence>MSGAFWVLLVIGAATGVAVASVIVPLLLARRRRTRMYAELREEIERLRTLRQPVHAVSSDGHAEAGASPRASDAPVSAPPEPPRRTVRIELAGGKHRPENVAARVWLASAA</sequence>
<feature type="region of interest" description="Disordered" evidence="1">
    <location>
        <begin position="55"/>
        <end position="95"/>
    </location>
</feature>
<protein>
    <submittedName>
        <fullName evidence="3">Uncharacterized protein</fullName>
    </submittedName>
</protein>
<dbReference type="Proteomes" id="UP000639606">
    <property type="component" value="Unassembled WGS sequence"/>
</dbReference>
<dbReference type="AlphaFoldDB" id="A0A918EFB6"/>
<evidence type="ECO:0000256" key="2">
    <source>
        <dbReference type="SAM" id="Phobius"/>
    </source>
</evidence>
<comment type="caution">
    <text evidence="3">The sequence shown here is derived from an EMBL/GenBank/DDBJ whole genome shotgun (WGS) entry which is preliminary data.</text>
</comment>
<evidence type="ECO:0000313" key="3">
    <source>
        <dbReference type="EMBL" id="GGP59871.1"/>
    </source>
</evidence>
<feature type="transmembrane region" description="Helical" evidence="2">
    <location>
        <begin position="6"/>
        <end position="28"/>
    </location>
</feature>
<evidence type="ECO:0000313" key="4">
    <source>
        <dbReference type="Proteomes" id="UP000639606"/>
    </source>
</evidence>
<keyword evidence="2" id="KW-0812">Transmembrane</keyword>
<keyword evidence="2" id="KW-1133">Transmembrane helix</keyword>
<gene>
    <name evidence="3" type="ORF">GCM10010185_35330</name>
</gene>
<evidence type="ECO:0000256" key="1">
    <source>
        <dbReference type="SAM" id="MobiDB-lite"/>
    </source>
</evidence>
<dbReference type="EMBL" id="BMRG01000006">
    <property type="protein sequence ID" value="GGP59871.1"/>
    <property type="molecule type" value="Genomic_DNA"/>
</dbReference>
<reference evidence="3" key="1">
    <citation type="journal article" date="2014" name="Int. J. Syst. Evol. Microbiol.">
        <title>Complete genome sequence of Corynebacterium casei LMG S-19264T (=DSM 44701T), isolated from a smear-ripened cheese.</title>
        <authorList>
            <consortium name="US DOE Joint Genome Institute (JGI-PGF)"/>
            <person name="Walter F."/>
            <person name="Albersmeier A."/>
            <person name="Kalinowski J."/>
            <person name="Ruckert C."/>
        </authorList>
    </citation>
    <scope>NUCLEOTIDE SEQUENCE</scope>
    <source>
        <strain evidence="3">JCM 3313</strain>
    </source>
</reference>
<reference evidence="3" key="2">
    <citation type="submission" date="2020-09" db="EMBL/GenBank/DDBJ databases">
        <authorList>
            <person name="Sun Q."/>
            <person name="Ohkuma M."/>
        </authorList>
    </citation>
    <scope>NUCLEOTIDE SEQUENCE</scope>
    <source>
        <strain evidence="3">JCM 3313</strain>
    </source>
</reference>